<sequence>MFGRKKQNEAGQTEPQTKPQDRRIHLSLPRPSGAAIKQSLHAAGFRHGSYSAGMTAIVLAILIVVNMLVGLLPTSTRMLDLTSNSLFEIGDTTKTAMEELSEDVTLTIVSQPDSLDTRIQRLVDEYASLSSHISVETVDPVLHPAEAQELGAEDGTVVVSCEATGESRNILFSEIITHTYSMYSYEAVEDSFDGEGQLTAAIVSVSAPTDHVIYTTEGHGEQSLGSSIQDAIDKANLSTDTVNLVVDGGIPEDCDLLVINAPQKDLDATETQAIKDYMAKGGNVIILLAQTENDQPNLNALLAAYGMQRQNGYIADAERYYSNGYDIFPEIYTGTSITADMTSDSLILLYNAVGMLETDPTVENVTLSTVMQTSTNGYLVTNEGQTQGQYLLGAIAQQEVTAESGETTETTDETSNDAAADETTEETTEETETQTATMCVLPASLIDDSIIGQFSNLSNQDLFMNAVTANFDDVSNISIPAKSLSTSYNLITGAGAWGMLFIAIIPLGVLGVGLAHWLRRRRRV</sequence>
<comment type="caution">
    <text evidence="5">The sequence shown here is derived from an EMBL/GenBank/DDBJ whole genome shotgun (WGS) entry which is preliminary data.</text>
</comment>
<evidence type="ECO:0000259" key="4">
    <source>
        <dbReference type="Pfam" id="PF23357"/>
    </source>
</evidence>
<evidence type="ECO:0000259" key="3">
    <source>
        <dbReference type="Pfam" id="PF09822"/>
    </source>
</evidence>
<evidence type="ECO:0000313" key="6">
    <source>
        <dbReference type="Proteomes" id="UP000195897"/>
    </source>
</evidence>
<dbReference type="Pfam" id="PF23357">
    <property type="entry name" value="DUF7088"/>
    <property type="match status" value="1"/>
</dbReference>
<evidence type="ECO:0000313" key="5">
    <source>
        <dbReference type="EMBL" id="OUP54500.1"/>
    </source>
</evidence>
<feature type="compositionally biased region" description="Acidic residues" evidence="1">
    <location>
        <begin position="409"/>
        <end position="432"/>
    </location>
</feature>
<reference evidence="6" key="1">
    <citation type="submission" date="2017-04" db="EMBL/GenBank/DDBJ databases">
        <title>Function of individual gut microbiota members based on whole genome sequencing of pure cultures obtained from chicken caecum.</title>
        <authorList>
            <person name="Medvecky M."/>
            <person name="Cejkova D."/>
            <person name="Polansky O."/>
            <person name="Karasova D."/>
            <person name="Kubasova T."/>
            <person name="Cizek A."/>
            <person name="Rychlik I."/>
        </authorList>
    </citation>
    <scope>NUCLEOTIDE SEQUENCE [LARGE SCALE GENOMIC DNA]</scope>
    <source>
        <strain evidence="6">An180</strain>
    </source>
</reference>
<protein>
    <submittedName>
        <fullName evidence="5">Uncharacterized protein</fullName>
    </submittedName>
</protein>
<feature type="transmembrane region" description="Helical" evidence="2">
    <location>
        <begin position="50"/>
        <end position="72"/>
    </location>
</feature>
<dbReference type="RefSeq" id="WP_087369923.1">
    <property type="nucleotide sequence ID" value="NZ_NFKK01000001.1"/>
</dbReference>
<dbReference type="InterPro" id="IPR055396">
    <property type="entry name" value="DUF7088"/>
</dbReference>
<evidence type="ECO:0000256" key="2">
    <source>
        <dbReference type="SAM" id="Phobius"/>
    </source>
</evidence>
<keyword evidence="2" id="KW-1133">Transmembrane helix</keyword>
<keyword evidence="2" id="KW-0472">Membrane</keyword>
<name>A0A1Y4LF35_9FIRM</name>
<feature type="domain" description="ABC-type uncharacterised transport system" evidence="3">
    <location>
        <begin position="213"/>
        <end position="382"/>
    </location>
</feature>
<proteinExistence type="predicted"/>
<feature type="domain" description="DUF7088" evidence="4">
    <location>
        <begin position="84"/>
        <end position="175"/>
    </location>
</feature>
<dbReference type="InterPro" id="IPR019196">
    <property type="entry name" value="ABC_transp_unknown"/>
</dbReference>
<dbReference type="EMBL" id="NFKK01000001">
    <property type="protein sequence ID" value="OUP54500.1"/>
    <property type="molecule type" value="Genomic_DNA"/>
</dbReference>
<dbReference type="Proteomes" id="UP000195897">
    <property type="component" value="Unassembled WGS sequence"/>
</dbReference>
<feature type="region of interest" description="Disordered" evidence="1">
    <location>
        <begin position="1"/>
        <end position="24"/>
    </location>
</feature>
<feature type="region of interest" description="Disordered" evidence="1">
    <location>
        <begin position="400"/>
        <end position="435"/>
    </location>
</feature>
<evidence type="ECO:0000256" key="1">
    <source>
        <dbReference type="SAM" id="MobiDB-lite"/>
    </source>
</evidence>
<accession>A0A1Y4LF35</accession>
<dbReference type="Pfam" id="PF09822">
    <property type="entry name" value="ABC_transp_aux"/>
    <property type="match status" value="1"/>
</dbReference>
<feature type="compositionally biased region" description="Polar residues" evidence="1">
    <location>
        <begin position="9"/>
        <end position="18"/>
    </location>
</feature>
<organism evidence="5 6">
    <name type="scientific">Butyricicoccus pullicaecorum</name>
    <dbReference type="NCBI Taxonomy" id="501571"/>
    <lineage>
        <taxon>Bacteria</taxon>
        <taxon>Bacillati</taxon>
        <taxon>Bacillota</taxon>
        <taxon>Clostridia</taxon>
        <taxon>Eubacteriales</taxon>
        <taxon>Butyricicoccaceae</taxon>
        <taxon>Butyricicoccus</taxon>
    </lineage>
</organism>
<keyword evidence="2" id="KW-0812">Transmembrane</keyword>
<gene>
    <name evidence="5" type="ORF">B5F17_00950</name>
</gene>
<feature type="transmembrane region" description="Helical" evidence="2">
    <location>
        <begin position="494"/>
        <end position="518"/>
    </location>
</feature>
<dbReference type="AlphaFoldDB" id="A0A1Y4LF35"/>